<feature type="compositionally biased region" description="Low complexity" evidence="9">
    <location>
        <begin position="154"/>
        <end position="163"/>
    </location>
</feature>
<reference evidence="11 12" key="1">
    <citation type="submission" date="2024-08" db="EMBL/GenBank/DDBJ databases">
        <title>Insights into the chromosomal genome structure of Flemingia macrophylla.</title>
        <authorList>
            <person name="Ding Y."/>
            <person name="Zhao Y."/>
            <person name="Bi W."/>
            <person name="Wu M."/>
            <person name="Zhao G."/>
            <person name="Gong Y."/>
            <person name="Li W."/>
            <person name="Zhang P."/>
        </authorList>
    </citation>
    <scope>NUCLEOTIDE SEQUENCE [LARGE SCALE GENOMIC DNA]</scope>
    <source>
        <strain evidence="11">DYQJB</strain>
        <tissue evidence="11">Leaf</tissue>
    </source>
</reference>
<evidence type="ECO:0000256" key="6">
    <source>
        <dbReference type="ARBA" id="ARBA00022786"/>
    </source>
</evidence>
<evidence type="ECO:0000256" key="1">
    <source>
        <dbReference type="ARBA" id="ARBA00000900"/>
    </source>
</evidence>
<dbReference type="PROSITE" id="PS50089">
    <property type="entry name" value="ZF_RING_2"/>
    <property type="match status" value="1"/>
</dbReference>
<proteinExistence type="predicted"/>
<dbReference type="InterPro" id="IPR001841">
    <property type="entry name" value="Znf_RING"/>
</dbReference>
<accession>A0ABD1MZM3</accession>
<dbReference type="GO" id="GO:0008270">
    <property type="term" value="F:zinc ion binding"/>
    <property type="evidence" value="ECO:0007669"/>
    <property type="project" value="UniProtKB-KW"/>
</dbReference>
<organism evidence="11 12">
    <name type="scientific">Flemingia macrophylla</name>
    <dbReference type="NCBI Taxonomy" id="520843"/>
    <lineage>
        <taxon>Eukaryota</taxon>
        <taxon>Viridiplantae</taxon>
        <taxon>Streptophyta</taxon>
        <taxon>Embryophyta</taxon>
        <taxon>Tracheophyta</taxon>
        <taxon>Spermatophyta</taxon>
        <taxon>Magnoliopsida</taxon>
        <taxon>eudicotyledons</taxon>
        <taxon>Gunneridae</taxon>
        <taxon>Pentapetalae</taxon>
        <taxon>rosids</taxon>
        <taxon>fabids</taxon>
        <taxon>Fabales</taxon>
        <taxon>Fabaceae</taxon>
        <taxon>Papilionoideae</taxon>
        <taxon>50 kb inversion clade</taxon>
        <taxon>NPAAA clade</taxon>
        <taxon>indigoferoid/millettioid clade</taxon>
        <taxon>Phaseoleae</taxon>
        <taxon>Flemingia</taxon>
    </lineage>
</organism>
<dbReference type="InterPro" id="IPR013083">
    <property type="entry name" value="Znf_RING/FYVE/PHD"/>
</dbReference>
<evidence type="ECO:0000256" key="2">
    <source>
        <dbReference type="ARBA" id="ARBA00012483"/>
    </source>
</evidence>
<evidence type="ECO:0000313" key="12">
    <source>
        <dbReference type="Proteomes" id="UP001603857"/>
    </source>
</evidence>
<evidence type="ECO:0000256" key="3">
    <source>
        <dbReference type="ARBA" id="ARBA00022679"/>
    </source>
</evidence>
<keyword evidence="5 8" id="KW-0863">Zinc-finger</keyword>
<protein>
    <recommendedName>
        <fullName evidence="2">RING-type E3 ubiquitin transferase</fullName>
        <ecNumber evidence="2">2.3.2.27</ecNumber>
    </recommendedName>
</protein>
<comment type="catalytic activity">
    <reaction evidence="1">
        <text>S-ubiquitinyl-[E2 ubiquitin-conjugating enzyme]-L-cysteine + [acceptor protein]-L-lysine = [E2 ubiquitin-conjugating enzyme]-L-cysteine + N(6)-ubiquitinyl-[acceptor protein]-L-lysine.</text>
        <dbReference type="EC" id="2.3.2.27"/>
    </reaction>
</comment>
<dbReference type="SMART" id="SM00184">
    <property type="entry name" value="RING"/>
    <property type="match status" value="1"/>
</dbReference>
<comment type="caution">
    <text evidence="11">The sequence shown here is derived from an EMBL/GenBank/DDBJ whole genome shotgun (WGS) entry which is preliminary data.</text>
</comment>
<dbReference type="AlphaFoldDB" id="A0ABD1MZM3"/>
<evidence type="ECO:0000256" key="8">
    <source>
        <dbReference type="PROSITE-ProRule" id="PRU00175"/>
    </source>
</evidence>
<keyword evidence="4" id="KW-0479">Metal-binding</keyword>
<feature type="region of interest" description="Disordered" evidence="9">
    <location>
        <begin position="140"/>
        <end position="163"/>
    </location>
</feature>
<sequence>MANFTSFSSSSSLSHIPPLTPDDSYENSCSICLEPFNIHDPSTVTCCKHEYHLHCILEWSQRSKECPICWQSLALKDPASQELLTAVKNEKCMRSRNMTNSGAPLEQLNDGHDDSCSDDSDSDNHIMRRLVAVASRVRFLRRPERKRSPGGPSGSSEVLGSNSSMHVTGMQTMHLTVPSTNNVQPPALNATTTTTLCEGSLPVTHFQPPALNATLESARRPNTSEMFFFHESIKSKFSSASARCRESISKSTRGLKEKLLAHNVSLKELSKGVRREMNAGITEVSRMIERLELTSKRSSSTQVPRGRTSSLSEKCVEESDFGCSPGKESGGGAVHVSSNFQSFGMKNIPCFKSGHIL</sequence>
<dbReference type="GO" id="GO:0061630">
    <property type="term" value="F:ubiquitin protein ligase activity"/>
    <property type="evidence" value="ECO:0007669"/>
    <property type="project" value="UniProtKB-EC"/>
</dbReference>
<evidence type="ECO:0000256" key="9">
    <source>
        <dbReference type="SAM" id="MobiDB-lite"/>
    </source>
</evidence>
<feature type="domain" description="RING-type" evidence="10">
    <location>
        <begin position="29"/>
        <end position="69"/>
    </location>
</feature>
<name>A0ABD1MZM3_9FABA</name>
<feature type="region of interest" description="Disordered" evidence="9">
    <location>
        <begin position="95"/>
        <end position="121"/>
    </location>
</feature>
<evidence type="ECO:0000256" key="5">
    <source>
        <dbReference type="ARBA" id="ARBA00022771"/>
    </source>
</evidence>
<dbReference type="SUPFAM" id="SSF57850">
    <property type="entry name" value="RING/U-box"/>
    <property type="match status" value="1"/>
</dbReference>
<keyword evidence="6" id="KW-0833">Ubl conjugation pathway</keyword>
<dbReference type="PANTHER" id="PTHR46463">
    <property type="entry name" value="ZINC FINGER, RING/FYVE/PHD-TYPE"/>
    <property type="match status" value="1"/>
</dbReference>
<dbReference type="EMBL" id="JBGMDY010000003">
    <property type="protein sequence ID" value="KAL2341259.1"/>
    <property type="molecule type" value="Genomic_DNA"/>
</dbReference>
<gene>
    <name evidence="11" type="ORF">Fmac_009199</name>
</gene>
<evidence type="ECO:0000256" key="7">
    <source>
        <dbReference type="ARBA" id="ARBA00022833"/>
    </source>
</evidence>
<dbReference type="Proteomes" id="UP001603857">
    <property type="component" value="Unassembled WGS sequence"/>
</dbReference>
<evidence type="ECO:0000313" key="11">
    <source>
        <dbReference type="EMBL" id="KAL2341259.1"/>
    </source>
</evidence>
<evidence type="ECO:0000259" key="10">
    <source>
        <dbReference type="PROSITE" id="PS50089"/>
    </source>
</evidence>
<dbReference type="Gene3D" id="3.30.40.10">
    <property type="entry name" value="Zinc/RING finger domain, C3HC4 (zinc finger)"/>
    <property type="match status" value="1"/>
</dbReference>
<dbReference type="PANTHER" id="PTHR46463:SF72">
    <property type="entry name" value="UBIQUITIN-PROTEIN LIGASE RHF2A, PUTATIVE-RELATED"/>
    <property type="match status" value="1"/>
</dbReference>
<keyword evidence="7" id="KW-0862">Zinc</keyword>
<dbReference type="EC" id="2.3.2.27" evidence="2"/>
<keyword evidence="3" id="KW-0808">Transferase</keyword>
<evidence type="ECO:0000256" key="4">
    <source>
        <dbReference type="ARBA" id="ARBA00022723"/>
    </source>
</evidence>
<dbReference type="Pfam" id="PF13639">
    <property type="entry name" value="zf-RING_2"/>
    <property type="match status" value="1"/>
</dbReference>
<keyword evidence="12" id="KW-1185">Reference proteome</keyword>